<dbReference type="SUPFAM" id="SSF48498">
    <property type="entry name" value="Tetracyclin repressor-like, C-terminal domain"/>
    <property type="match status" value="1"/>
</dbReference>
<accession>A0A3S9VYE5</accession>
<dbReference type="Proteomes" id="UP000270673">
    <property type="component" value="Chromosome"/>
</dbReference>
<evidence type="ECO:0008006" key="3">
    <source>
        <dbReference type="Google" id="ProtNLM"/>
    </source>
</evidence>
<gene>
    <name evidence="1" type="ORF">D8S85_19785</name>
</gene>
<dbReference type="Gene3D" id="1.10.357.10">
    <property type="entry name" value="Tetracycline Repressor, domain 2"/>
    <property type="match status" value="1"/>
</dbReference>
<organism evidence="1 2">
    <name type="scientific">Butyricimonas faecalis</name>
    <dbReference type="NCBI Taxonomy" id="2093856"/>
    <lineage>
        <taxon>Bacteria</taxon>
        <taxon>Pseudomonadati</taxon>
        <taxon>Bacteroidota</taxon>
        <taxon>Bacteroidia</taxon>
        <taxon>Bacteroidales</taxon>
        <taxon>Odoribacteraceae</taxon>
        <taxon>Butyricimonas</taxon>
    </lineage>
</organism>
<reference evidence="1 2" key="1">
    <citation type="submission" date="2018-10" db="EMBL/GenBank/DDBJ databases">
        <title>Butyricimonas faecalis sp. nov., isolated from human faeces and emended description of the genus Butyricimonas.</title>
        <authorList>
            <person name="Le Roy T."/>
            <person name="Van der Smissen P."/>
            <person name="Paquot A."/>
            <person name="Delzenne N."/>
            <person name="Muccioli G."/>
            <person name="Collet J.-F."/>
            <person name="Cani P.D."/>
        </authorList>
    </citation>
    <scope>NUCLEOTIDE SEQUENCE [LARGE SCALE GENOMIC DNA]</scope>
    <source>
        <strain evidence="1 2">H184</strain>
    </source>
</reference>
<dbReference type="AlphaFoldDB" id="A0A3S9VYE5"/>
<dbReference type="OrthoDB" id="881297at2"/>
<protein>
    <recommendedName>
        <fullName evidence="3">TetR/AcrR family transcriptional regulator</fullName>
    </recommendedName>
</protein>
<dbReference type="EMBL" id="CP032819">
    <property type="protein sequence ID" value="AZS31566.1"/>
    <property type="molecule type" value="Genomic_DNA"/>
</dbReference>
<dbReference type="InterPro" id="IPR036271">
    <property type="entry name" value="Tet_transcr_reg_TetR-rel_C_sf"/>
</dbReference>
<evidence type="ECO:0000313" key="2">
    <source>
        <dbReference type="Proteomes" id="UP000270673"/>
    </source>
</evidence>
<name>A0A3S9VYE5_9BACT</name>
<keyword evidence="2" id="KW-1185">Reference proteome</keyword>
<sequence>MTEKKCQLTEKLRNYVYRYGTELSDDKLKKMGTSLEEINENFSDMEDIAKSIFEQERTAFEEIFKEYDFDGWNAIDILLLVGNEIHERFFNVSPSVSYKLAKAFPALFEQHKQERSDFIYEKIKINIEKGMQQGMYKNDVSSEMVARMYIAKLNDIHNQEIYPPEVFDFATIFNNLIDGVIKTITNEDGWQYYKQRKQLYSVLSFNR</sequence>
<dbReference type="RefSeq" id="WP_106482246.1">
    <property type="nucleotide sequence ID" value="NZ_CP032819.1"/>
</dbReference>
<evidence type="ECO:0000313" key="1">
    <source>
        <dbReference type="EMBL" id="AZS31566.1"/>
    </source>
</evidence>
<dbReference type="KEGG" id="buy:D8S85_19785"/>
<proteinExistence type="predicted"/>